<keyword evidence="4" id="KW-1185">Reference proteome</keyword>
<proteinExistence type="predicted"/>
<evidence type="ECO:0000256" key="1">
    <source>
        <dbReference type="SAM" id="SignalP"/>
    </source>
</evidence>
<organism evidence="2 4">
    <name type="scientific">Colletotrichum fructicola (strain Nara gc5)</name>
    <name type="common">Anthracnose fungus</name>
    <name type="synonym">Colletotrichum gloeosporioides (strain Nara gc5)</name>
    <dbReference type="NCBI Taxonomy" id="1213859"/>
    <lineage>
        <taxon>Eukaryota</taxon>
        <taxon>Fungi</taxon>
        <taxon>Dikarya</taxon>
        <taxon>Ascomycota</taxon>
        <taxon>Pezizomycotina</taxon>
        <taxon>Sordariomycetes</taxon>
        <taxon>Hypocreomycetidae</taxon>
        <taxon>Glomerellales</taxon>
        <taxon>Glomerellaceae</taxon>
        <taxon>Colletotrichum</taxon>
        <taxon>Colletotrichum gloeosporioides species complex</taxon>
    </lineage>
</organism>
<evidence type="ECO:0000313" key="4">
    <source>
        <dbReference type="Proteomes" id="UP000011096"/>
    </source>
</evidence>
<reference evidence="2 4" key="1">
    <citation type="submission" date="2012-08" db="EMBL/GenBank/DDBJ databases">
        <authorList>
            <person name="Gan P.H.P."/>
            <person name="Ikeda K."/>
            <person name="Irieda H."/>
            <person name="Narusaka M."/>
            <person name="O'Connell R.J."/>
            <person name="Narusaka Y."/>
            <person name="Takano Y."/>
            <person name="Kubo Y."/>
            <person name="Shirasu K."/>
        </authorList>
    </citation>
    <scope>NUCLEOTIDE SEQUENCE [LARGE SCALE GENOMIC DNA]</scope>
    <source>
        <strain evidence="2 4">Nara gc5</strain>
    </source>
</reference>
<gene>
    <name evidence="3" type="ORF">CGGC5_v013072</name>
    <name evidence="2" type="ORF">CGGC5_v016869</name>
</gene>
<sequence length="112" mass="11696">MQLCFLQAAVGLALLSVASADLHDSCACHNGGGPNLRITAKACGLYASKQHQWGKGEFDASSGQCVKSTDSDQIAGKEWEAACREVAGTGFECADGQGLYCKAPPDEVRGRC</sequence>
<evidence type="ECO:0008006" key="5">
    <source>
        <dbReference type="Google" id="ProtNLM"/>
    </source>
</evidence>
<accession>A0A7J6IF42</accession>
<dbReference type="OrthoDB" id="3873024at2759"/>
<dbReference type="RefSeq" id="XP_066007727.1">
    <property type="nucleotide sequence ID" value="XM_066152835.1"/>
</dbReference>
<evidence type="ECO:0000313" key="2">
    <source>
        <dbReference type="EMBL" id="KAF4474490.1"/>
    </source>
</evidence>
<protein>
    <recommendedName>
        <fullName evidence="5">Secreted protein</fullName>
    </recommendedName>
</protein>
<dbReference type="EMBL" id="ANPB02000011">
    <property type="protein sequence ID" value="KAF4474490.1"/>
    <property type="molecule type" value="Genomic_DNA"/>
</dbReference>
<feature type="signal peptide" evidence="1">
    <location>
        <begin position="1"/>
        <end position="20"/>
    </location>
</feature>
<dbReference type="Proteomes" id="UP000011096">
    <property type="component" value="Unassembled WGS sequence"/>
</dbReference>
<keyword evidence="1" id="KW-0732">Signal</keyword>
<dbReference type="EMBL" id="ANPB02000008">
    <property type="protein sequence ID" value="KAF4477981.1"/>
    <property type="molecule type" value="Genomic_DNA"/>
</dbReference>
<feature type="chain" id="PRO_5036205243" description="Secreted protein" evidence="1">
    <location>
        <begin position="21"/>
        <end position="112"/>
    </location>
</feature>
<dbReference type="GeneID" id="90980280"/>
<evidence type="ECO:0000313" key="3">
    <source>
        <dbReference type="EMBL" id="KAF4477981.1"/>
    </source>
</evidence>
<comment type="caution">
    <text evidence="2">The sequence shown here is derived from an EMBL/GenBank/DDBJ whole genome shotgun (WGS) entry which is preliminary data.</text>
</comment>
<name>A0A7J6IF42_COLFN</name>
<dbReference type="AlphaFoldDB" id="A0A7J6IF42"/>
<reference evidence="2 4" key="2">
    <citation type="submission" date="2020-04" db="EMBL/GenBank/DDBJ databases">
        <title>Genome sequencing and assembly of multiple isolates from the Colletotrichum gloeosporioides species complex.</title>
        <authorList>
            <person name="Gan P."/>
            <person name="Shirasu K."/>
        </authorList>
    </citation>
    <scope>NUCLEOTIDE SEQUENCE [LARGE SCALE GENOMIC DNA]</scope>
    <source>
        <strain evidence="2 4">Nara gc5</strain>
    </source>
</reference>
<dbReference type="InParanoid" id="A0A7J6IF42"/>